<dbReference type="InterPro" id="IPR011006">
    <property type="entry name" value="CheY-like_superfamily"/>
</dbReference>
<dbReference type="Pfam" id="PF00072">
    <property type="entry name" value="Response_reg"/>
    <property type="match status" value="1"/>
</dbReference>
<evidence type="ECO:0000256" key="5">
    <source>
        <dbReference type="ARBA" id="ARBA00023163"/>
    </source>
</evidence>
<evidence type="ECO:0000256" key="2">
    <source>
        <dbReference type="ARBA" id="ARBA00023012"/>
    </source>
</evidence>
<keyword evidence="1 6" id="KW-0597">Phosphoprotein</keyword>
<dbReference type="Gene3D" id="6.10.250.690">
    <property type="match status" value="1"/>
</dbReference>
<evidence type="ECO:0000259" key="8">
    <source>
        <dbReference type="PROSITE" id="PS50110"/>
    </source>
</evidence>
<keyword evidence="11" id="KW-1185">Reference proteome</keyword>
<dbReference type="PROSITE" id="PS50110">
    <property type="entry name" value="RESPONSE_REGULATORY"/>
    <property type="match status" value="1"/>
</dbReference>
<dbReference type="SUPFAM" id="SSF52172">
    <property type="entry name" value="CheY-like"/>
    <property type="match status" value="1"/>
</dbReference>
<evidence type="ECO:0000256" key="3">
    <source>
        <dbReference type="ARBA" id="ARBA00023015"/>
    </source>
</evidence>
<dbReference type="PROSITE" id="PS51755">
    <property type="entry name" value="OMPR_PHOB"/>
    <property type="match status" value="1"/>
</dbReference>
<keyword evidence="3" id="KW-0805">Transcription regulation</keyword>
<dbReference type="GO" id="GO:0000156">
    <property type="term" value="F:phosphorelay response regulator activity"/>
    <property type="evidence" value="ECO:0007669"/>
    <property type="project" value="TreeGrafter"/>
</dbReference>
<gene>
    <name evidence="10" type="ORF">SHALO_0164</name>
</gene>
<dbReference type="STRING" id="1193502.SHALO_0164"/>
<dbReference type="Gene3D" id="1.10.10.10">
    <property type="entry name" value="Winged helix-like DNA-binding domain superfamily/Winged helix DNA-binding domain"/>
    <property type="match status" value="1"/>
</dbReference>
<dbReference type="InterPro" id="IPR039420">
    <property type="entry name" value="WalR-like"/>
</dbReference>
<proteinExistence type="predicted"/>
<keyword evidence="5" id="KW-0804">Transcription</keyword>
<keyword evidence="2" id="KW-0902">Two-component regulatory system</keyword>
<evidence type="ECO:0000256" key="1">
    <source>
        <dbReference type="ARBA" id="ARBA00022553"/>
    </source>
</evidence>
<feature type="modified residue" description="4-aspartylphosphate" evidence="6">
    <location>
        <position position="53"/>
    </location>
</feature>
<dbReference type="PANTHER" id="PTHR48111">
    <property type="entry name" value="REGULATOR OF RPOS"/>
    <property type="match status" value="1"/>
</dbReference>
<dbReference type="CDD" id="cd00383">
    <property type="entry name" value="trans_reg_C"/>
    <property type="match status" value="1"/>
</dbReference>
<dbReference type="Pfam" id="PF00486">
    <property type="entry name" value="Trans_reg_C"/>
    <property type="match status" value="1"/>
</dbReference>
<dbReference type="InterPro" id="IPR001867">
    <property type="entry name" value="OmpR/PhoB-type_DNA-bd"/>
</dbReference>
<dbReference type="GO" id="GO:0005829">
    <property type="term" value="C:cytosol"/>
    <property type="evidence" value="ECO:0007669"/>
    <property type="project" value="TreeGrafter"/>
</dbReference>
<feature type="domain" description="Response regulatory" evidence="8">
    <location>
        <begin position="4"/>
        <end position="118"/>
    </location>
</feature>
<dbReference type="SMART" id="SM00862">
    <property type="entry name" value="Trans_reg_C"/>
    <property type="match status" value="1"/>
</dbReference>
<dbReference type="Gene3D" id="3.40.50.2300">
    <property type="match status" value="1"/>
</dbReference>
<protein>
    <submittedName>
        <fullName evidence="10">Two-component response regulator</fullName>
    </submittedName>
</protein>
<dbReference type="KEGG" id="shal:SHALO_0164"/>
<dbReference type="InterPro" id="IPR001789">
    <property type="entry name" value="Sig_transdc_resp-reg_receiver"/>
</dbReference>
<evidence type="ECO:0000313" key="10">
    <source>
        <dbReference type="EMBL" id="AOO63961.1"/>
    </source>
</evidence>
<name>A0A1D7TG38_9BACT</name>
<dbReference type="AlphaFoldDB" id="A0A1D7TG38"/>
<dbReference type="GO" id="GO:0000976">
    <property type="term" value="F:transcription cis-regulatory region binding"/>
    <property type="evidence" value="ECO:0007669"/>
    <property type="project" value="TreeGrafter"/>
</dbReference>
<evidence type="ECO:0000256" key="7">
    <source>
        <dbReference type="PROSITE-ProRule" id="PRU01091"/>
    </source>
</evidence>
<evidence type="ECO:0000256" key="6">
    <source>
        <dbReference type="PROSITE-ProRule" id="PRU00169"/>
    </source>
</evidence>
<organism evidence="10 11">
    <name type="scientific">Sulfurospirillum halorespirans DSM 13726</name>
    <dbReference type="NCBI Taxonomy" id="1193502"/>
    <lineage>
        <taxon>Bacteria</taxon>
        <taxon>Pseudomonadati</taxon>
        <taxon>Campylobacterota</taxon>
        <taxon>Epsilonproteobacteria</taxon>
        <taxon>Campylobacterales</taxon>
        <taxon>Sulfurospirillaceae</taxon>
        <taxon>Sulfurospirillum</taxon>
    </lineage>
</organism>
<dbReference type="SMART" id="SM00448">
    <property type="entry name" value="REC"/>
    <property type="match status" value="1"/>
</dbReference>
<evidence type="ECO:0000259" key="9">
    <source>
        <dbReference type="PROSITE" id="PS51755"/>
    </source>
</evidence>
<dbReference type="GO" id="GO:0006355">
    <property type="term" value="P:regulation of DNA-templated transcription"/>
    <property type="evidence" value="ECO:0007669"/>
    <property type="project" value="InterPro"/>
</dbReference>
<feature type="domain" description="OmpR/PhoB-type" evidence="9">
    <location>
        <begin position="126"/>
        <end position="221"/>
    </location>
</feature>
<evidence type="ECO:0000313" key="11">
    <source>
        <dbReference type="Proteomes" id="UP000094609"/>
    </source>
</evidence>
<dbReference type="InterPro" id="IPR036388">
    <property type="entry name" value="WH-like_DNA-bd_sf"/>
</dbReference>
<dbReference type="PANTHER" id="PTHR48111:SF1">
    <property type="entry name" value="TWO-COMPONENT RESPONSE REGULATOR ORR33"/>
    <property type="match status" value="1"/>
</dbReference>
<dbReference type="PATRIC" id="fig|1193502.14.peg.168"/>
<accession>A0A1D7TG38</accession>
<sequence>MSYKILILEDNTLLLQTLEDFLSGNGYECTLVKSGKEALKQCYEHKFDLYLLDVKVPDMNGFDFLKELRAAGDRTPAIFVTSLNDQESLAKGFILGGDDYIKKPFDLEEVLLRIKALLARAKGIVDDWLSIDEAYKLNLARKRLFCNKEELDINLKDFELLYLLVKERGNVVTKEMIHERLWSSSEEINEGSIRVYINNLKKIFGKEVIVNIRGIGYRFEK</sequence>
<keyword evidence="4 7" id="KW-0238">DNA-binding</keyword>
<dbReference type="EMBL" id="CP017111">
    <property type="protein sequence ID" value="AOO63961.1"/>
    <property type="molecule type" value="Genomic_DNA"/>
</dbReference>
<dbReference type="GO" id="GO:0032993">
    <property type="term" value="C:protein-DNA complex"/>
    <property type="evidence" value="ECO:0007669"/>
    <property type="project" value="TreeGrafter"/>
</dbReference>
<feature type="DNA-binding region" description="OmpR/PhoB-type" evidence="7">
    <location>
        <begin position="126"/>
        <end position="221"/>
    </location>
</feature>
<reference evidence="11" key="1">
    <citation type="submission" date="2016-08" db="EMBL/GenBank/DDBJ databases">
        <title>Complete genome sequence of the organohalide-respiring Epsilonproteobacterium Sulfurospirillum halorespirans.</title>
        <authorList>
            <person name="Goris T."/>
            <person name="Zimmermann J."/>
            <person name="Schenz B."/>
            <person name="Lemos M."/>
            <person name="Hackermueller J."/>
            <person name="Diekert G."/>
        </authorList>
    </citation>
    <scope>NUCLEOTIDE SEQUENCE [LARGE SCALE GENOMIC DNA]</scope>
    <source>
        <strain>DSM 13726</strain>
        <strain evidence="11">PCE-M2</strain>
    </source>
</reference>
<dbReference type="Proteomes" id="UP000094609">
    <property type="component" value="Chromosome"/>
</dbReference>
<dbReference type="RefSeq" id="WP_069476956.1">
    <property type="nucleotide sequence ID" value="NZ_CP017111.1"/>
</dbReference>
<evidence type="ECO:0000256" key="4">
    <source>
        <dbReference type="ARBA" id="ARBA00023125"/>
    </source>
</evidence>